<reference evidence="2" key="1">
    <citation type="submission" date="2021-07" db="EMBL/GenBank/DDBJ databases">
        <authorList>
            <person name="Durling M."/>
        </authorList>
    </citation>
    <scope>NUCLEOTIDE SEQUENCE</scope>
</reference>
<comment type="caution">
    <text evidence="2">The sequence shown here is derived from an EMBL/GenBank/DDBJ whole genome shotgun (WGS) entry which is preliminary data.</text>
</comment>
<name>A0A9N9KKX9_9HELO</name>
<feature type="region of interest" description="Disordered" evidence="1">
    <location>
        <begin position="278"/>
        <end position="297"/>
    </location>
</feature>
<dbReference type="EMBL" id="CAJVRL010000001">
    <property type="protein sequence ID" value="CAG8948796.1"/>
    <property type="molecule type" value="Genomic_DNA"/>
</dbReference>
<feature type="region of interest" description="Disordered" evidence="1">
    <location>
        <begin position="1"/>
        <end position="153"/>
    </location>
</feature>
<feature type="compositionally biased region" description="Low complexity" evidence="1">
    <location>
        <begin position="196"/>
        <end position="215"/>
    </location>
</feature>
<accession>A0A9N9KKX9</accession>
<evidence type="ECO:0000313" key="3">
    <source>
        <dbReference type="Proteomes" id="UP000696280"/>
    </source>
</evidence>
<gene>
    <name evidence="2" type="ORF">HYFRA_00001918</name>
</gene>
<feature type="compositionally biased region" description="Polar residues" evidence="1">
    <location>
        <begin position="179"/>
        <end position="195"/>
    </location>
</feature>
<sequence length="386" mass="41097">MASRSFKPASYLASAAQPKPSRTHRPSFVRTSSASSTSSNKSDDGFMATLRSLNVRDASPARGAARRVHGHGPSQSHSHSRHSSNGGSGAAGGGDERVTGTSTTASVLGNNGGTLISSSKTEDTPQTERSKPIAIELPARNLPTTYTPLTGRGDLKGGYFPGFEESPPPKYRPHPFITGLSSKVPPSSEEVTTPGSPSNMSACSSTSSPATDSTPRVPTSGLTAPTTNVYPRVPDLDAFTIPKGKYYPSNYISPMTSQSSTPRTSLTPVATSLQIPAYNNTNNKKRPSHERNNSDVKRKLQQYQRDMIAQARAASHAPPSDITWTVPRPVSPRLAPLGSPGPITPLELENNDGYLAAGSRHLIDNGERNLVENFIGVERRRMNARA</sequence>
<feature type="region of interest" description="Disordered" evidence="1">
    <location>
        <begin position="178"/>
        <end position="228"/>
    </location>
</feature>
<dbReference type="OrthoDB" id="5403157at2759"/>
<proteinExistence type="predicted"/>
<evidence type="ECO:0000256" key="1">
    <source>
        <dbReference type="SAM" id="MobiDB-lite"/>
    </source>
</evidence>
<organism evidence="2 3">
    <name type="scientific">Hymenoscyphus fraxineus</name>
    <dbReference type="NCBI Taxonomy" id="746836"/>
    <lineage>
        <taxon>Eukaryota</taxon>
        <taxon>Fungi</taxon>
        <taxon>Dikarya</taxon>
        <taxon>Ascomycota</taxon>
        <taxon>Pezizomycotina</taxon>
        <taxon>Leotiomycetes</taxon>
        <taxon>Helotiales</taxon>
        <taxon>Helotiaceae</taxon>
        <taxon>Hymenoscyphus</taxon>
    </lineage>
</organism>
<feature type="compositionally biased region" description="Low complexity" evidence="1">
    <location>
        <begin position="28"/>
        <end position="40"/>
    </location>
</feature>
<feature type="compositionally biased region" description="Basic and acidic residues" evidence="1">
    <location>
        <begin position="120"/>
        <end position="131"/>
    </location>
</feature>
<protein>
    <submittedName>
        <fullName evidence="2">Uncharacterized protein</fullName>
    </submittedName>
</protein>
<evidence type="ECO:0000313" key="2">
    <source>
        <dbReference type="EMBL" id="CAG8948796.1"/>
    </source>
</evidence>
<dbReference type="Proteomes" id="UP000696280">
    <property type="component" value="Unassembled WGS sequence"/>
</dbReference>
<dbReference type="AlphaFoldDB" id="A0A9N9KKX9"/>
<feature type="compositionally biased region" description="Polar residues" evidence="1">
    <location>
        <begin position="216"/>
        <end position="228"/>
    </location>
</feature>
<feature type="compositionally biased region" description="Polar residues" evidence="1">
    <location>
        <begin position="99"/>
        <end position="119"/>
    </location>
</feature>
<keyword evidence="3" id="KW-1185">Reference proteome</keyword>